<sequence length="151" mass="17279">MEGEKMMKNTGMTRPLDHLGRIVLPKELRNSMNINIGDALDFFITPEGLMIRKYTGVSCYFCSAVDHLSYFRDHLICKDCIESLKSGNPSSHSNEARPAPPKKRRSYRSQNELLNKLKKLMQEHPNVSQKELAEMLELSQGRVSQLKKLLS</sequence>
<feature type="domain" description="HTH cro/C1-type" evidence="2">
    <location>
        <begin position="117"/>
        <end position="146"/>
    </location>
</feature>
<dbReference type="PANTHER" id="PTHR36432">
    <property type="match status" value="1"/>
</dbReference>
<dbReference type="CDD" id="cd00093">
    <property type="entry name" value="HTH_XRE"/>
    <property type="match status" value="1"/>
</dbReference>
<comment type="caution">
    <text evidence="3">The sequence shown here is derived from an EMBL/GenBank/DDBJ whole genome shotgun (WGS) entry which is preliminary data.</text>
</comment>
<evidence type="ECO:0000313" key="3">
    <source>
        <dbReference type="EMBL" id="MDQ0494147.1"/>
    </source>
</evidence>
<dbReference type="Gene3D" id="2.10.260.10">
    <property type="match status" value="1"/>
</dbReference>
<feature type="region of interest" description="Disordered" evidence="1">
    <location>
        <begin position="84"/>
        <end position="108"/>
    </location>
</feature>
<dbReference type="PANTHER" id="PTHR36432:SF4">
    <property type="entry name" value="TRANSITION STATE REGULATOR ABH-RELATED"/>
    <property type="match status" value="1"/>
</dbReference>
<organism evidence="3 4">
    <name type="scientific">Paenibacillus brasilensis</name>
    <dbReference type="NCBI Taxonomy" id="128574"/>
    <lineage>
        <taxon>Bacteria</taxon>
        <taxon>Bacillati</taxon>
        <taxon>Bacillota</taxon>
        <taxon>Bacilli</taxon>
        <taxon>Bacillales</taxon>
        <taxon>Paenibacillaceae</taxon>
        <taxon>Paenibacillus</taxon>
    </lineage>
</organism>
<dbReference type="InterPro" id="IPR010982">
    <property type="entry name" value="Lambda_DNA-bd_dom_sf"/>
</dbReference>
<proteinExistence type="predicted"/>
<dbReference type="SUPFAM" id="SSF89447">
    <property type="entry name" value="AbrB/MazE/MraZ-like"/>
    <property type="match status" value="1"/>
</dbReference>
<keyword evidence="4" id="KW-1185">Reference proteome</keyword>
<dbReference type="NCBIfam" id="TIGR01439">
    <property type="entry name" value="lp_hng_hel_AbrB"/>
    <property type="match status" value="1"/>
</dbReference>
<dbReference type="Pfam" id="PF04014">
    <property type="entry name" value="MazE_antitoxin"/>
    <property type="match status" value="1"/>
</dbReference>
<evidence type="ECO:0000313" key="4">
    <source>
        <dbReference type="Proteomes" id="UP001242811"/>
    </source>
</evidence>
<accession>A0ABU0KXH3</accession>
<name>A0ABU0KXH3_9BACL</name>
<protein>
    <submittedName>
        <fullName evidence="3">Transcriptional pleiotropic regulator of transition state genes</fullName>
    </submittedName>
</protein>
<reference evidence="3 4" key="1">
    <citation type="submission" date="2023-07" db="EMBL/GenBank/DDBJ databases">
        <title>Genomic Encyclopedia of Type Strains, Phase IV (KMG-IV): sequencing the most valuable type-strain genomes for metagenomic binning, comparative biology and taxonomic classification.</title>
        <authorList>
            <person name="Goeker M."/>
        </authorList>
    </citation>
    <scope>NUCLEOTIDE SEQUENCE [LARGE SCALE GENOMIC DNA]</scope>
    <source>
        <strain evidence="3 4">DSM 14914</strain>
    </source>
</reference>
<evidence type="ECO:0000256" key="1">
    <source>
        <dbReference type="SAM" id="MobiDB-lite"/>
    </source>
</evidence>
<dbReference type="Gene3D" id="1.10.260.40">
    <property type="entry name" value="lambda repressor-like DNA-binding domains"/>
    <property type="match status" value="1"/>
</dbReference>
<gene>
    <name evidence="3" type="ORF">QOZ95_002310</name>
</gene>
<dbReference type="InterPro" id="IPR001387">
    <property type="entry name" value="Cro/C1-type_HTH"/>
</dbReference>
<dbReference type="InterPro" id="IPR052731">
    <property type="entry name" value="B_subtilis_Trans_State_Reg"/>
</dbReference>
<dbReference type="Proteomes" id="UP001242811">
    <property type="component" value="Unassembled WGS sequence"/>
</dbReference>
<dbReference type="EMBL" id="JAUSWA010000011">
    <property type="protein sequence ID" value="MDQ0494147.1"/>
    <property type="molecule type" value="Genomic_DNA"/>
</dbReference>
<evidence type="ECO:0000259" key="2">
    <source>
        <dbReference type="PROSITE" id="PS50943"/>
    </source>
</evidence>
<dbReference type="InterPro" id="IPR037914">
    <property type="entry name" value="SpoVT-AbrB_sf"/>
</dbReference>
<dbReference type="PROSITE" id="PS50943">
    <property type="entry name" value="HTH_CROC1"/>
    <property type="match status" value="1"/>
</dbReference>
<dbReference type="InterPro" id="IPR007159">
    <property type="entry name" value="SpoVT-AbrB_dom"/>
</dbReference>
<dbReference type="SMART" id="SM00966">
    <property type="entry name" value="SpoVT_AbrB"/>
    <property type="match status" value="1"/>
</dbReference>